<evidence type="ECO:0000313" key="2">
    <source>
        <dbReference type="Proteomes" id="UP000273675"/>
    </source>
</evidence>
<evidence type="ECO:0000313" key="1">
    <source>
        <dbReference type="EMBL" id="RKQ96679.1"/>
    </source>
</evidence>
<gene>
    <name evidence="1" type="ORF">C7435_2012</name>
</gene>
<dbReference type="AlphaFoldDB" id="A0A495D5I2"/>
<comment type="caution">
    <text evidence="1">The sequence shown here is derived from an EMBL/GenBank/DDBJ whole genome shotgun (WGS) entry which is preliminary data.</text>
</comment>
<sequence length="111" mass="12833">MQSLSPSAKRKPEPVMWTRRELDAILRVYGRFVAQGEWKDYAIDGLRTEAVFSIFRRHSEMPMYSVIKTPADANRQGQFKVVAMAGQILKRGHDLTQVMSVFDKKKFQVID</sequence>
<dbReference type="RefSeq" id="WP_121211430.1">
    <property type="nucleotide sequence ID" value="NZ_RBIM01000004.1"/>
</dbReference>
<dbReference type="EMBL" id="RBIM01000004">
    <property type="protein sequence ID" value="RKQ96679.1"/>
    <property type="molecule type" value="Genomic_DNA"/>
</dbReference>
<dbReference type="OrthoDB" id="7159482at2"/>
<name>A0A495D5I2_9PROT</name>
<proteinExistence type="predicted"/>
<organism evidence="1 2">
    <name type="scientific">Maricaulis maris</name>
    <dbReference type="NCBI Taxonomy" id="74318"/>
    <lineage>
        <taxon>Bacteria</taxon>
        <taxon>Pseudomonadati</taxon>
        <taxon>Pseudomonadota</taxon>
        <taxon>Alphaproteobacteria</taxon>
        <taxon>Maricaulales</taxon>
        <taxon>Maricaulaceae</taxon>
        <taxon>Maricaulis</taxon>
    </lineage>
</organism>
<accession>A0A495D5I2</accession>
<dbReference type="Proteomes" id="UP000273675">
    <property type="component" value="Unassembled WGS sequence"/>
</dbReference>
<protein>
    <submittedName>
        <fullName evidence="1">Uncharacterized protein DUF2794</fullName>
    </submittedName>
</protein>
<reference evidence="1 2" key="1">
    <citation type="submission" date="2018-10" db="EMBL/GenBank/DDBJ databases">
        <title>Genomic Encyclopedia of Type Strains, Phase IV (KMG-IV): sequencing the most valuable type-strain genomes for metagenomic binning, comparative biology and taxonomic classification.</title>
        <authorList>
            <person name="Goeker M."/>
        </authorList>
    </citation>
    <scope>NUCLEOTIDE SEQUENCE [LARGE SCALE GENOMIC DNA]</scope>
    <source>
        <strain evidence="1 2">DSM 4734</strain>
    </source>
</reference>
<dbReference type="Pfam" id="PF10984">
    <property type="entry name" value="DUF2794"/>
    <property type="match status" value="1"/>
</dbReference>
<dbReference type="InterPro" id="IPR021252">
    <property type="entry name" value="DUF2794"/>
</dbReference>